<dbReference type="OrthoDB" id="9789677at2"/>
<comment type="caution">
    <text evidence="6">The sequence shown here is derived from an EMBL/GenBank/DDBJ whole genome shotgun (WGS) entry which is preliminary data.</text>
</comment>
<dbReference type="Proteomes" id="UP000189800">
    <property type="component" value="Unassembled WGS sequence"/>
</dbReference>
<feature type="transmembrane region" description="Helical" evidence="5">
    <location>
        <begin position="175"/>
        <end position="195"/>
    </location>
</feature>
<dbReference type="CDD" id="cd02432">
    <property type="entry name" value="Nodulin-21_like_1"/>
    <property type="match status" value="1"/>
</dbReference>
<dbReference type="InterPro" id="IPR008217">
    <property type="entry name" value="Ccc1_fam"/>
</dbReference>
<proteinExistence type="predicted"/>
<evidence type="ECO:0000313" key="6">
    <source>
        <dbReference type="EMBL" id="OOS23236.1"/>
    </source>
</evidence>
<feature type="transmembrane region" description="Helical" evidence="5">
    <location>
        <begin position="207"/>
        <end position="229"/>
    </location>
</feature>
<dbReference type="RefSeq" id="WP_078254560.1">
    <property type="nucleotide sequence ID" value="NZ_MUYU01000018.1"/>
</dbReference>
<evidence type="ECO:0000256" key="3">
    <source>
        <dbReference type="ARBA" id="ARBA00022989"/>
    </source>
</evidence>
<feature type="transmembrane region" description="Helical" evidence="5">
    <location>
        <begin position="21"/>
        <end position="41"/>
    </location>
</feature>
<comment type="subcellular location">
    <subcellularLocation>
        <location evidence="1">Endomembrane system</location>
        <topology evidence="1">Multi-pass membrane protein</topology>
    </subcellularLocation>
</comment>
<accession>A0A1T0CLL6</accession>
<sequence length="235" mass="24395">MYSAHTEPHFSSRNNWLRAGVLGANDGLISTASLLMGMVAGNATMNILMLTALAAIIGGALSMGAGEYISVSSQSDTEKSDLAKEAYELKHNPDKELNELTEIYKLRGLDDTLAKQVAVALTEHNALEAHARDEIGLSDAHSAKPLEAAMASAAAFVVGAVLPLVSLWLGNRIGADLSIMLGATTLVGLALLGYFSAKLGGAKVVPAMARVLIWGVFAMAATAMIGRLFGVSVAG</sequence>
<keyword evidence="3 5" id="KW-1133">Transmembrane helix</keyword>
<dbReference type="AlphaFoldDB" id="A0A1T0CLL6"/>
<dbReference type="GO" id="GO:0005384">
    <property type="term" value="F:manganese ion transmembrane transporter activity"/>
    <property type="evidence" value="ECO:0007669"/>
    <property type="project" value="InterPro"/>
</dbReference>
<feature type="transmembrane region" description="Helical" evidence="5">
    <location>
        <begin position="47"/>
        <end position="69"/>
    </location>
</feature>
<keyword evidence="7" id="KW-1185">Reference proteome</keyword>
<evidence type="ECO:0000256" key="1">
    <source>
        <dbReference type="ARBA" id="ARBA00004127"/>
    </source>
</evidence>
<evidence type="ECO:0000256" key="5">
    <source>
        <dbReference type="SAM" id="Phobius"/>
    </source>
</evidence>
<keyword evidence="2 5" id="KW-0812">Transmembrane</keyword>
<dbReference type="GO" id="GO:0012505">
    <property type="term" value="C:endomembrane system"/>
    <property type="evidence" value="ECO:0007669"/>
    <property type="project" value="UniProtKB-SubCell"/>
</dbReference>
<evidence type="ECO:0000313" key="7">
    <source>
        <dbReference type="Proteomes" id="UP000189800"/>
    </source>
</evidence>
<gene>
    <name evidence="6" type="ORF">B0680_07910</name>
</gene>
<feature type="transmembrane region" description="Helical" evidence="5">
    <location>
        <begin position="148"/>
        <end position="169"/>
    </location>
</feature>
<reference evidence="6 7" key="1">
    <citation type="submission" date="2017-02" db="EMBL/GenBank/DDBJ databases">
        <title>Draft genome sequence of Moraxella pluranimalium CCUG 54913T type strain.</title>
        <authorList>
            <person name="Salva-Serra F."/>
            <person name="Engstrom-Jakobsson H."/>
            <person name="Thorell K."/>
            <person name="Jaen-Luchoro D."/>
            <person name="Gonzales-Siles L."/>
            <person name="Karlsson R."/>
            <person name="Yazdan S."/>
            <person name="Boulund F."/>
            <person name="Johnning A."/>
            <person name="Engstrand L."/>
            <person name="Kristiansson E."/>
            <person name="Moore E."/>
        </authorList>
    </citation>
    <scope>NUCLEOTIDE SEQUENCE [LARGE SCALE GENOMIC DNA]</scope>
    <source>
        <strain evidence="6 7">CCUG 54913</strain>
    </source>
</reference>
<protein>
    <recommendedName>
        <fullName evidence="8">Nodulin 21</fullName>
    </recommendedName>
</protein>
<keyword evidence="4 5" id="KW-0472">Membrane</keyword>
<evidence type="ECO:0000256" key="4">
    <source>
        <dbReference type="ARBA" id="ARBA00023136"/>
    </source>
</evidence>
<dbReference type="EMBL" id="MUYU01000018">
    <property type="protein sequence ID" value="OOS23236.1"/>
    <property type="molecule type" value="Genomic_DNA"/>
</dbReference>
<name>A0A1T0CLL6_9GAMM</name>
<dbReference type="PANTHER" id="PTHR31851">
    <property type="entry name" value="FE(2+)/MN(2+) TRANSPORTER PCL1"/>
    <property type="match status" value="1"/>
</dbReference>
<evidence type="ECO:0000256" key="2">
    <source>
        <dbReference type="ARBA" id="ARBA00022692"/>
    </source>
</evidence>
<dbReference type="Pfam" id="PF01988">
    <property type="entry name" value="VIT1"/>
    <property type="match status" value="1"/>
</dbReference>
<dbReference type="GO" id="GO:0030026">
    <property type="term" value="P:intracellular manganese ion homeostasis"/>
    <property type="evidence" value="ECO:0007669"/>
    <property type="project" value="InterPro"/>
</dbReference>
<organism evidence="6 7">
    <name type="scientific">Moraxella pluranimalium</name>
    <dbReference type="NCBI Taxonomy" id="470453"/>
    <lineage>
        <taxon>Bacteria</taxon>
        <taxon>Pseudomonadati</taxon>
        <taxon>Pseudomonadota</taxon>
        <taxon>Gammaproteobacteria</taxon>
        <taxon>Moraxellales</taxon>
        <taxon>Moraxellaceae</taxon>
        <taxon>Moraxella</taxon>
    </lineage>
</organism>
<evidence type="ECO:0008006" key="8">
    <source>
        <dbReference type="Google" id="ProtNLM"/>
    </source>
</evidence>